<accession>A0A6L9LFC8</accession>
<dbReference type="InterPro" id="IPR025345">
    <property type="entry name" value="DUF4249"/>
</dbReference>
<dbReference type="Pfam" id="PF14054">
    <property type="entry name" value="DUF4249"/>
    <property type="match status" value="1"/>
</dbReference>
<dbReference type="RefSeq" id="WP_163954108.1">
    <property type="nucleotide sequence ID" value="NZ_JAAFZH010000014.1"/>
</dbReference>
<evidence type="ECO:0000313" key="1">
    <source>
        <dbReference type="EMBL" id="NDU98052.1"/>
    </source>
</evidence>
<dbReference type="AlphaFoldDB" id="A0A6L9LFC8"/>
<name>A0A6L9LFC8_9BACT</name>
<organism evidence="1 2">
    <name type="scientific">Spirosoma terrae</name>
    <dbReference type="NCBI Taxonomy" id="1968276"/>
    <lineage>
        <taxon>Bacteria</taxon>
        <taxon>Pseudomonadati</taxon>
        <taxon>Bacteroidota</taxon>
        <taxon>Cytophagia</taxon>
        <taxon>Cytophagales</taxon>
        <taxon>Cytophagaceae</taxon>
        <taxon>Spirosoma</taxon>
    </lineage>
</organism>
<dbReference type="EMBL" id="JAAFZH010000014">
    <property type="protein sequence ID" value="NDU98052.1"/>
    <property type="molecule type" value="Genomic_DNA"/>
</dbReference>
<keyword evidence="2" id="KW-1185">Reference proteome</keyword>
<dbReference type="PROSITE" id="PS51257">
    <property type="entry name" value="PROKAR_LIPOPROTEIN"/>
    <property type="match status" value="1"/>
</dbReference>
<reference evidence="1 2" key="1">
    <citation type="submission" date="2020-02" db="EMBL/GenBank/DDBJ databases">
        <title>Draft genome sequence of two Spirosoma agri KCTC 52727 and Spirosoma terrae KCTC 52035.</title>
        <authorList>
            <person name="Rojas J."/>
            <person name="Ambika Manirajan B."/>
            <person name="Suarez C."/>
            <person name="Ratering S."/>
            <person name="Schnell S."/>
        </authorList>
    </citation>
    <scope>NUCLEOTIDE SEQUENCE [LARGE SCALE GENOMIC DNA]</scope>
    <source>
        <strain evidence="1 2">KCTC 52035</strain>
    </source>
</reference>
<gene>
    <name evidence="1" type="ORF">GK108_24415</name>
</gene>
<evidence type="ECO:0000313" key="2">
    <source>
        <dbReference type="Proteomes" id="UP000474175"/>
    </source>
</evidence>
<comment type="caution">
    <text evidence="1">The sequence shown here is derived from an EMBL/GenBank/DDBJ whole genome shotgun (WGS) entry which is preliminary data.</text>
</comment>
<sequence length="380" mass="42350">MKNSLVKIGSWVLVLLAGGCVDPYRPPEISDPNTYLVVNGFFDSAPGATTTIQLSWSQNLTDSKPPTAETNARLTIESAHNATYSLTEKSAGVYSLSGVTAQPGETYRLHIQTASGLTYYSDYVPVTMSPAIDSISWQVENDGVQINVNTHDPQNTTHYYRWEYDETWEYTAAYYSLFVYNDTNRTIDRRNEDVFNCWGSSNSRNIRVHSTVRLSQDIVSQFPLIAIPGSSIKFQSKYSILVRQYALSQAGYEYYDQLAKITQNIGSIFDPQPSQITGNIHSTNDPTNLALGFFWAGSVTSQRIFIRKSQLPGWVTITGDGYCDTDTLTAEQIRDSPTGIVSEYIPSPPLPPPYAYLTAPLACIDCRLKGGITKKPDFWK</sequence>
<protein>
    <submittedName>
        <fullName evidence="1">DUF4249 domain-containing protein</fullName>
    </submittedName>
</protein>
<dbReference type="Proteomes" id="UP000474175">
    <property type="component" value="Unassembled WGS sequence"/>
</dbReference>
<proteinExistence type="predicted"/>